<evidence type="ECO:0000256" key="1">
    <source>
        <dbReference type="SAM" id="MobiDB-lite"/>
    </source>
</evidence>
<accession>A0A034VU70</accession>
<name>A0A034VU70_BACDO</name>
<proteinExistence type="predicted"/>
<sequence length="100" mass="11036">MRRRIPHAETSTTTSTPRASASLLSGCDSIVEQQQPAAQKTPSNCFQLSRLLSGILWLLLEFHTLMTTTCCVDVIGSNAHSRSLRVASCVAKISFYFNKF</sequence>
<evidence type="ECO:0000313" key="2">
    <source>
        <dbReference type="EMBL" id="JAC46004.1"/>
    </source>
</evidence>
<reference evidence="2" key="1">
    <citation type="journal article" date="2014" name="BMC Genomics">
        <title>Characterizing the developmental transcriptome of the oriental fruit fly, Bactrocera dorsalis (Diptera: Tephritidae) through comparative genomic analysis with Drosophila melanogaster utilizing modENCODE datasets.</title>
        <authorList>
            <person name="Geib S.M."/>
            <person name="Calla B."/>
            <person name="Hall B."/>
            <person name="Hou S."/>
            <person name="Manoukis N.C."/>
        </authorList>
    </citation>
    <scope>NUCLEOTIDE SEQUENCE</scope>
    <source>
        <strain evidence="2">Punador</strain>
    </source>
</reference>
<dbReference type="EMBL" id="GAKP01012948">
    <property type="protein sequence ID" value="JAC46004.1"/>
    <property type="molecule type" value="Transcribed_RNA"/>
</dbReference>
<feature type="compositionally biased region" description="Low complexity" evidence="1">
    <location>
        <begin position="10"/>
        <end position="20"/>
    </location>
</feature>
<organism evidence="2">
    <name type="scientific">Bactrocera dorsalis</name>
    <name type="common">Oriental fruit fly</name>
    <name type="synonym">Dacus dorsalis</name>
    <dbReference type="NCBI Taxonomy" id="27457"/>
    <lineage>
        <taxon>Eukaryota</taxon>
        <taxon>Metazoa</taxon>
        <taxon>Ecdysozoa</taxon>
        <taxon>Arthropoda</taxon>
        <taxon>Hexapoda</taxon>
        <taxon>Insecta</taxon>
        <taxon>Pterygota</taxon>
        <taxon>Neoptera</taxon>
        <taxon>Endopterygota</taxon>
        <taxon>Diptera</taxon>
        <taxon>Brachycera</taxon>
        <taxon>Muscomorpha</taxon>
        <taxon>Tephritoidea</taxon>
        <taxon>Tephritidae</taxon>
        <taxon>Bactrocera</taxon>
        <taxon>Bactrocera</taxon>
    </lineage>
</organism>
<dbReference type="AlphaFoldDB" id="A0A034VU70"/>
<feature type="region of interest" description="Disordered" evidence="1">
    <location>
        <begin position="1"/>
        <end position="20"/>
    </location>
</feature>
<protein>
    <submittedName>
        <fullName evidence="2">Uncharacterized protein</fullName>
    </submittedName>
</protein>